<dbReference type="STRING" id="42249.A0A317T1G0"/>
<dbReference type="SMART" id="SM00248">
    <property type="entry name" value="ANK"/>
    <property type="match status" value="8"/>
</dbReference>
<evidence type="ECO:0000256" key="1">
    <source>
        <dbReference type="ARBA" id="ARBA00022737"/>
    </source>
</evidence>
<reference evidence="4 5" key="1">
    <citation type="submission" date="2018-03" db="EMBL/GenBank/DDBJ databases">
        <title>Genomes of Pezizomycetes fungi and the evolution of truffles.</title>
        <authorList>
            <person name="Murat C."/>
            <person name="Payen T."/>
            <person name="Noel B."/>
            <person name="Kuo A."/>
            <person name="Martin F.M."/>
        </authorList>
    </citation>
    <scope>NUCLEOTIDE SEQUENCE [LARGE SCALE GENOMIC DNA]</scope>
    <source>
        <strain evidence="4">091103-1</strain>
    </source>
</reference>
<dbReference type="Proteomes" id="UP000246991">
    <property type="component" value="Unassembled WGS sequence"/>
</dbReference>
<keyword evidence="1" id="KW-0677">Repeat</keyword>
<dbReference type="SUPFAM" id="SSF48403">
    <property type="entry name" value="Ankyrin repeat"/>
    <property type="match status" value="1"/>
</dbReference>
<evidence type="ECO:0000256" key="2">
    <source>
        <dbReference type="ARBA" id="ARBA00023043"/>
    </source>
</evidence>
<evidence type="ECO:0000256" key="3">
    <source>
        <dbReference type="PROSITE-ProRule" id="PRU00023"/>
    </source>
</evidence>
<name>A0A317T1G0_9PEZI</name>
<dbReference type="Gene3D" id="1.25.40.20">
    <property type="entry name" value="Ankyrin repeat-containing domain"/>
    <property type="match status" value="2"/>
</dbReference>
<dbReference type="AlphaFoldDB" id="A0A317T1G0"/>
<organism evidence="4 5">
    <name type="scientific">Tuber magnatum</name>
    <name type="common">white Piedmont truffle</name>
    <dbReference type="NCBI Taxonomy" id="42249"/>
    <lineage>
        <taxon>Eukaryota</taxon>
        <taxon>Fungi</taxon>
        <taxon>Dikarya</taxon>
        <taxon>Ascomycota</taxon>
        <taxon>Pezizomycotina</taxon>
        <taxon>Pezizomycetes</taxon>
        <taxon>Pezizales</taxon>
        <taxon>Tuberaceae</taxon>
        <taxon>Tuber</taxon>
    </lineage>
</organism>
<evidence type="ECO:0000313" key="5">
    <source>
        <dbReference type="Proteomes" id="UP000246991"/>
    </source>
</evidence>
<gene>
    <name evidence="4" type="ORF">C7212DRAFT_361449</name>
</gene>
<evidence type="ECO:0000313" key="4">
    <source>
        <dbReference type="EMBL" id="PWW79970.1"/>
    </source>
</evidence>
<sequence length="370" mass="40668">MYFIHGPGSTRKDVRVVKSFLDLGMLSFICGKPGKENHFLHSAVRTKSYTIIHTLLVCGIPSSIQDKYGKTPLSIAVEVGNVGAVKALLESIHVDINAKDMQQRTALAIAVEARNLDVLNILLGSTEVDVNARDMWDRTPLWLAAWKGYTDVVTILLYREDIEVNSEQTNKDCNQHETPLAIACCCGHVSVVQKLLTDSRVNVNTRNTKGLTPVHSSVKQHFSEIRRLLLAHPSIDVLSTCDTGHTSLHTAAEFGNLVAITQLLCHPQVVDPNITTADGWTPLGMATANGQEEVVEALGKDKRVDINAVAGEGKTAIVLAAERMWFQGMIALLRVGGVDVYKQGREGGKSFMEIFNVQCWAIRKLYQTKL</sequence>
<dbReference type="EMBL" id="PYWC01000005">
    <property type="protein sequence ID" value="PWW79970.1"/>
    <property type="molecule type" value="Genomic_DNA"/>
</dbReference>
<dbReference type="PROSITE" id="PS50088">
    <property type="entry name" value="ANK_REPEAT"/>
    <property type="match status" value="1"/>
</dbReference>
<dbReference type="Pfam" id="PF00023">
    <property type="entry name" value="Ank"/>
    <property type="match status" value="1"/>
</dbReference>
<protein>
    <submittedName>
        <fullName evidence="4">Ankyrin</fullName>
    </submittedName>
</protein>
<dbReference type="OrthoDB" id="341259at2759"/>
<keyword evidence="5" id="KW-1185">Reference proteome</keyword>
<dbReference type="InterPro" id="IPR002110">
    <property type="entry name" value="Ankyrin_rpt"/>
</dbReference>
<comment type="caution">
    <text evidence="4">The sequence shown here is derived from an EMBL/GenBank/DDBJ whole genome shotgun (WGS) entry which is preliminary data.</text>
</comment>
<dbReference type="PANTHER" id="PTHR24198:SF165">
    <property type="entry name" value="ANKYRIN REPEAT-CONTAINING PROTEIN-RELATED"/>
    <property type="match status" value="1"/>
</dbReference>
<dbReference type="InterPro" id="IPR036770">
    <property type="entry name" value="Ankyrin_rpt-contain_sf"/>
</dbReference>
<keyword evidence="2 3" id="KW-0040">ANK repeat</keyword>
<dbReference type="PANTHER" id="PTHR24198">
    <property type="entry name" value="ANKYRIN REPEAT AND PROTEIN KINASE DOMAIN-CONTAINING PROTEIN"/>
    <property type="match status" value="1"/>
</dbReference>
<accession>A0A317T1G0</accession>
<feature type="repeat" description="ANK" evidence="3">
    <location>
        <begin position="68"/>
        <end position="101"/>
    </location>
</feature>
<dbReference type="Pfam" id="PF12796">
    <property type="entry name" value="Ank_2"/>
    <property type="match status" value="3"/>
</dbReference>
<proteinExistence type="predicted"/>